<keyword evidence="2" id="KW-1185">Reference proteome</keyword>
<comment type="caution">
    <text evidence="1">The sequence shown here is derived from an EMBL/GenBank/DDBJ whole genome shotgun (WGS) entry which is preliminary data.</text>
</comment>
<evidence type="ECO:0000313" key="1">
    <source>
        <dbReference type="EMBL" id="TXD35178.1"/>
    </source>
</evidence>
<proteinExistence type="predicted"/>
<protein>
    <submittedName>
        <fullName evidence="1">Uncharacterized protein</fullName>
    </submittedName>
</protein>
<dbReference type="Proteomes" id="UP000321412">
    <property type="component" value="Unassembled WGS sequence"/>
</dbReference>
<evidence type="ECO:0000313" key="2">
    <source>
        <dbReference type="Proteomes" id="UP000321412"/>
    </source>
</evidence>
<organism evidence="1 2">
    <name type="scientific">Lujinxingia vulgaris</name>
    <dbReference type="NCBI Taxonomy" id="2600176"/>
    <lineage>
        <taxon>Bacteria</taxon>
        <taxon>Deltaproteobacteria</taxon>
        <taxon>Bradymonadales</taxon>
        <taxon>Lujinxingiaceae</taxon>
        <taxon>Lujinxingia</taxon>
    </lineage>
</organism>
<accession>A0A5C6X0C0</accession>
<reference evidence="1 2" key="1">
    <citation type="submission" date="2019-08" db="EMBL/GenBank/DDBJ databases">
        <title>Bradymonadales sp. TMQ4.</title>
        <authorList>
            <person name="Liang Q."/>
        </authorList>
    </citation>
    <scope>NUCLEOTIDE SEQUENCE [LARGE SCALE GENOMIC DNA]</scope>
    <source>
        <strain evidence="1 2">TMQ4</strain>
    </source>
</reference>
<dbReference type="OrthoDB" id="6301231at2"/>
<gene>
    <name evidence="1" type="ORF">FRC98_17055</name>
</gene>
<sequence length="764" mass="84254">MFHNHDSKNPHRTKTKLKLSSPLTRIMALTTSHASTQSPIFLPKGDFKMRPLSWPLRALCLSLAAQALACADPPAPSADPPTHARQQVLEYSGALENDAPLGGALYRSDRAWHAAPAGVCLPEFFPKISHHWSAPLIAGFLRSAQEVDWKVSGALNTVMSDEADAIEALKARARSRFETTDVSHLLFLVSKITTARRSVIPSREGGWPQGVESRCAGSDAISELNDFVTDCGTHYIDKETLGGYVVMLADITSLDERDVETLADYLQVQSPLSGNEELPPLSFDWAIDATTGLILNDVPLDVYVYGLPSPPVARVHEQAWGTTDLKDWGRYIANLRRAVEEAIRQESIDSPEYGRRVDVDILKYTRTRLEDCEAVSESIHRELSCVQDLDMHEATLMGPDVLIDHTIAMYAWMLENPHLVVWPNPGSGPEDTQALYRSAKEQLETCSAATDRARENCHARLTDEASETSLCEACAIPEGCSEDDLSTLIDGLPPLDSTALTGPLLVERLGSAHEAIAGYRQMQCVLTGLGGKFAGGGEGVFLETGTFHSPQHHWILHTYSRQDEAAEPVYSQYSCVRRDRFIGHDHSLWFTHGTLSMVDTHTRGERIEYHGNLSNLVALSGIRGRLAGLGERAEVHMPVDRLDWRVVASSQQGPLQASFMEFGLSSTYTGMHRLYADPETYVDEFTAHANPYGSTRPHAQTRMAPLDSALCYLTAVGGQFDGGAERIWMSKSEGYWMLNARASAGKEVKASASCVYYDQRRQSL</sequence>
<dbReference type="AlphaFoldDB" id="A0A5C6X0C0"/>
<name>A0A5C6X0C0_9DELT</name>
<dbReference type="EMBL" id="VOSM01000010">
    <property type="protein sequence ID" value="TXD35178.1"/>
    <property type="molecule type" value="Genomic_DNA"/>
</dbReference>